<dbReference type="RefSeq" id="WP_176233709.1">
    <property type="nucleotide sequence ID" value="NZ_BLRY01000150.1"/>
</dbReference>
<dbReference type="PANTHER" id="PTHR43646">
    <property type="entry name" value="GLYCOSYLTRANSFERASE"/>
    <property type="match status" value="1"/>
</dbReference>
<accession>A0A6V8P775</accession>
<evidence type="ECO:0000256" key="5">
    <source>
        <dbReference type="ARBA" id="ARBA00023136"/>
    </source>
</evidence>
<evidence type="ECO:0000259" key="10">
    <source>
        <dbReference type="Pfam" id="PF00535"/>
    </source>
</evidence>
<keyword evidence="5" id="KW-0472">Membrane</keyword>
<evidence type="ECO:0000256" key="3">
    <source>
        <dbReference type="ARBA" id="ARBA00022676"/>
    </source>
</evidence>
<evidence type="ECO:0000256" key="4">
    <source>
        <dbReference type="ARBA" id="ARBA00022679"/>
    </source>
</evidence>
<feature type="domain" description="Glycosyltransferase 2-like" evidence="10">
    <location>
        <begin position="8"/>
        <end position="130"/>
    </location>
</feature>
<dbReference type="EMBL" id="BLRY01000150">
    <property type="protein sequence ID" value="GFP28238.1"/>
    <property type="molecule type" value="Genomic_DNA"/>
</dbReference>
<dbReference type="Pfam" id="PF00535">
    <property type="entry name" value="Glycos_transf_2"/>
    <property type="match status" value="1"/>
</dbReference>
<dbReference type="GO" id="GO:0016757">
    <property type="term" value="F:glycosyltransferase activity"/>
    <property type="evidence" value="ECO:0007669"/>
    <property type="project" value="UniProtKB-KW"/>
</dbReference>
<keyword evidence="4" id="KW-0808">Transferase</keyword>
<evidence type="ECO:0000256" key="2">
    <source>
        <dbReference type="ARBA" id="ARBA00022475"/>
    </source>
</evidence>
<dbReference type="InterPro" id="IPR029044">
    <property type="entry name" value="Nucleotide-diphossugar_trans"/>
</dbReference>
<keyword evidence="3" id="KW-0328">Glycosyltransferase</keyword>
<comment type="similarity">
    <text evidence="8">Belongs to the glycosyltransferase 2 family. CrtQ subfamily.</text>
</comment>
<dbReference type="Proteomes" id="UP000591948">
    <property type="component" value="Unassembled WGS sequence"/>
</dbReference>
<keyword evidence="2" id="KW-1003">Cell membrane</keyword>
<evidence type="ECO:0000256" key="6">
    <source>
        <dbReference type="ARBA" id="ARBA00037281"/>
    </source>
</evidence>
<evidence type="ECO:0000313" key="11">
    <source>
        <dbReference type="EMBL" id="GFP28238.1"/>
    </source>
</evidence>
<evidence type="ECO:0000313" key="12">
    <source>
        <dbReference type="Proteomes" id="UP000591948"/>
    </source>
</evidence>
<evidence type="ECO:0000256" key="8">
    <source>
        <dbReference type="ARBA" id="ARBA00038120"/>
    </source>
</evidence>
<evidence type="ECO:0000256" key="1">
    <source>
        <dbReference type="ARBA" id="ARBA00004236"/>
    </source>
</evidence>
<organism evidence="11 12">
    <name type="scientific">Candidatus Hakubella thermalkaliphila</name>
    <dbReference type="NCBI Taxonomy" id="2754717"/>
    <lineage>
        <taxon>Bacteria</taxon>
        <taxon>Bacillati</taxon>
        <taxon>Actinomycetota</taxon>
        <taxon>Actinomycetota incertae sedis</taxon>
        <taxon>Candidatus Hakubellales</taxon>
        <taxon>Candidatus Hakubellaceae</taxon>
        <taxon>Candidatus Hakubella</taxon>
    </lineage>
</organism>
<reference evidence="11 12" key="1">
    <citation type="journal article" date="2020" name="Front. Microbiol.">
        <title>Single-cell genomics of novel Actinobacteria with the Wood-Ljungdahl pathway discovered in a serpentinizing system.</title>
        <authorList>
            <person name="Merino N."/>
            <person name="Kawai M."/>
            <person name="Boyd E.S."/>
            <person name="Colman D.R."/>
            <person name="McGlynn S.E."/>
            <person name="Nealson K.H."/>
            <person name="Kurokawa K."/>
            <person name="Hongoh Y."/>
        </authorList>
    </citation>
    <scope>NUCLEOTIDE SEQUENCE [LARGE SCALE GENOMIC DNA]</scope>
    <source>
        <strain evidence="11 12">S33</strain>
    </source>
</reference>
<dbReference type="SUPFAM" id="SSF53448">
    <property type="entry name" value="Nucleotide-diphospho-sugar transferases"/>
    <property type="match status" value="1"/>
</dbReference>
<keyword evidence="12" id="KW-1185">Reference proteome</keyword>
<gene>
    <name evidence="11" type="ORF">HKBW3S33_01654</name>
</gene>
<dbReference type="GO" id="GO:0005886">
    <property type="term" value="C:plasma membrane"/>
    <property type="evidence" value="ECO:0007669"/>
    <property type="project" value="UniProtKB-SubCell"/>
</dbReference>
<dbReference type="InterPro" id="IPR001173">
    <property type="entry name" value="Glyco_trans_2-like"/>
</dbReference>
<protein>
    <recommendedName>
        <fullName evidence="9">4,4'-diaponeurosporenoate glycosyltransferase</fullName>
    </recommendedName>
</protein>
<dbReference type="Gene3D" id="3.90.550.10">
    <property type="entry name" value="Spore Coat Polysaccharide Biosynthesis Protein SpsA, Chain A"/>
    <property type="match status" value="1"/>
</dbReference>
<dbReference type="PANTHER" id="PTHR43646:SF2">
    <property type="entry name" value="GLYCOSYLTRANSFERASE 2-LIKE DOMAIN-CONTAINING PROTEIN"/>
    <property type="match status" value="1"/>
</dbReference>
<evidence type="ECO:0000256" key="7">
    <source>
        <dbReference type="ARBA" id="ARBA00037904"/>
    </source>
</evidence>
<dbReference type="AlphaFoldDB" id="A0A6V8P775"/>
<proteinExistence type="inferred from homology"/>
<comment type="caution">
    <text evidence="11">The sequence shown here is derived from an EMBL/GenBank/DDBJ whole genome shotgun (WGS) entry which is preliminary data.</text>
</comment>
<sequence>MNTLPRVSFVIPTLNAAEVLERCLASIRRQGYPSDKVEILIADGGSTDNTIAIAQRYGCRVIPNPKVIHDIGVSLALEESNGEIRFIVAADNELPRRDWVSLMIKPFQENEDVYGAFPRVISPREDNSANRYFNLTHCDPFNWFIFHNEADPRLFDRTYPIIKRGNGYIIYAYSVEKYPMIGFSQGFAVRKDFVRKPEYAEDEIL</sequence>
<comment type="subcellular location">
    <subcellularLocation>
        <location evidence="1">Cell membrane</location>
    </subcellularLocation>
</comment>
<evidence type="ECO:0000256" key="9">
    <source>
        <dbReference type="ARBA" id="ARBA00040345"/>
    </source>
</evidence>
<name>A0A6V8P775_9ACTN</name>
<comment type="pathway">
    <text evidence="7">Carotenoid biosynthesis; staphyloxanthin biosynthesis; staphyloxanthin from farnesyl diphosphate: step 4/5.</text>
</comment>
<comment type="function">
    <text evidence="6">Catalyzes the glycosylation of 4,4'-diaponeurosporenoate, i.e. the esterification of glucose at the C1'' position with the carboxyl group of 4,4'-diaponeurosporenic acid, to form glycosyl-4,4'-diaponeurosporenoate. This is a step in the biosynthesis of staphyloxanthin, an orange pigment present in most staphylococci strains.</text>
</comment>
<feature type="non-terminal residue" evidence="11">
    <location>
        <position position="205"/>
    </location>
</feature>